<feature type="domain" description="Bacteroidetes PKD-like" evidence="3">
    <location>
        <begin position="170"/>
        <end position="236"/>
    </location>
</feature>
<name>A0A918MHT0_9FLAO</name>
<dbReference type="Pfam" id="PF16820">
    <property type="entry name" value="PKD_3"/>
    <property type="match status" value="1"/>
</dbReference>
<reference evidence="4" key="2">
    <citation type="submission" date="2020-09" db="EMBL/GenBank/DDBJ databases">
        <authorList>
            <person name="Sun Q."/>
            <person name="Kim S."/>
        </authorList>
    </citation>
    <scope>NUCLEOTIDE SEQUENCE</scope>
    <source>
        <strain evidence="4">KCTC 12113</strain>
    </source>
</reference>
<evidence type="ECO:0000256" key="1">
    <source>
        <dbReference type="SAM" id="Coils"/>
    </source>
</evidence>
<feature type="coiled-coil region" evidence="1">
    <location>
        <begin position="22"/>
        <end position="49"/>
    </location>
</feature>
<evidence type="ECO:0000256" key="2">
    <source>
        <dbReference type="SAM" id="MobiDB-lite"/>
    </source>
</evidence>
<evidence type="ECO:0000313" key="4">
    <source>
        <dbReference type="EMBL" id="GGW22434.1"/>
    </source>
</evidence>
<dbReference type="EMBL" id="BMWP01000001">
    <property type="protein sequence ID" value="GGW22434.1"/>
    <property type="molecule type" value="Genomic_DNA"/>
</dbReference>
<keyword evidence="5" id="KW-1185">Reference proteome</keyword>
<dbReference type="PROSITE" id="PS51257">
    <property type="entry name" value="PROKAR_LIPOPROTEIN"/>
    <property type="match status" value="1"/>
</dbReference>
<organism evidence="4 5">
    <name type="scientific">Arenibacter certesii</name>
    <dbReference type="NCBI Taxonomy" id="228955"/>
    <lineage>
        <taxon>Bacteria</taxon>
        <taxon>Pseudomonadati</taxon>
        <taxon>Bacteroidota</taxon>
        <taxon>Flavobacteriia</taxon>
        <taxon>Flavobacteriales</taxon>
        <taxon>Flavobacteriaceae</taxon>
        <taxon>Arenibacter</taxon>
    </lineage>
</organism>
<comment type="caution">
    <text evidence="4">The sequence shown here is derived from an EMBL/GenBank/DDBJ whole genome shotgun (WGS) entry which is preliminary data.</text>
</comment>
<sequence length="519" mass="57699">MRKLVFAVATLLLLSGCYKDDIKDLRNDISALKDRMAQYENLLEVLNKRLYIVDYETNNKGYIISMSDGSKLNVRNTSSFIEIGENGNWYIDGEDTGTPAQGDAGESGKAPEISIGENGNWIINGEDTGTSAAGQSGKDASEITAITMADGTMTFTFADGRTITINASAPQIQLPQPTDGFVIDKMQWFRLQPQIINDQEATYSWSVNGSEVSQAADLLYVFADAGDYQLKFAAKNGVDENSEIFTVTVNEQNYANKITQVFDYFPAPGQYTNKMPAATAEDNDETIREKVETALTNNRMISLGGYGGYVVMGFDHTIINKEGNDFVVLGNALPTWAEPGMVMVSYDANGNGKPDDEWYEIQGSEHLKETTIHNYEITYYRPETEPENASEPNYIRWTDNQGETGYVSKNSFHRQTYYPTWKADSITFKGTFLKSNVTDLSGQGTNWANPAYDYGYTDNWGNNDERGQIDISWAVDKDGESVTLEGIDFVKVYTANRNQGGWLGEVSTEISGFRDLNLE</sequence>
<evidence type="ECO:0000259" key="3">
    <source>
        <dbReference type="Pfam" id="PF16820"/>
    </source>
</evidence>
<keyword evidence="1" id="KW-0175">Coiled coil</keyword>
<proteinExistence type="predicted"/>
<accession>A0A918MHT0</accession>
<dbReference type="InterPro" id="IPR041696">
    <property type="entry name" value="PKD_3"/>
</dbReference>
<feature type="region of interest" description="Disordered" evidence="2">
    <location>
        <begin position="95"/>
        <end position="117"/>
    </location>
</feature>
<dbReference type="AlphaFoldDB" id="A0A918MHT0"/>
<evidence type="ECO:0000313" key="5">
    <source>
        <dbReference type="Proteomes" id="UP000634668"/>
    </source>
</evidence>
<reference evidence="4" key="1">
    <citation type="journal article" date="2014" name="Int. J. Syst. Evol. Microbiol.">
        <title>Complete genome sequence of Corynebacterium casei LMG S-19264T (=DSM 44701T), isolated from a smear-ripened cheese.</title>
        <authorList>
            <consortium name="US DOE Joint Genome Institute (JGI-PGF)"/>
            <person name="Walter F."/>
            <person name="Albersmeier A."/>
            <person name="Kalinowski J."/>
            <person name="Ruckert C."/>
        </authorList>
    </citation>
    <scope>NUCLEOTIDE SEQUENCE</scope>
    <source>
        <strain evidence="4">KCTC 12113</strain>
    </source>
</reference>
<protein>
    <recommendedName>
        <fullName evidence="3">Bacteroidetes PKD-like domain-containing protein</fullName>
    </recommendedName>
</protein>
<gene>
    <name evidence="4" type="ORF">GCM10007383_02670</name>
</gene>
<dbReference type="Proteomes" id="UP000634668">
    <property type="component" value="Unassembled WGS sequence"/>
</dbReference>
<dbReference type="RefSeq" id="WP_051315811.1">
    <property type="nucleotide sequence ID" value="NZ_BMWP01000001.1"/>
</dbReference>